<dbReference type="Proteomes" id="UP000217790">
    <property type="component" value="Unassembled WGS sequence"/>
</dbReference>
<proteinExistence type="predicted"/>
<accession>A0A2H3E5Z0</accession>
<protein>
    <recommendedName>
        <fullName evidence="3">Transcription factor domain-containing protein</fullName>
    </recommendedName>
</protein>
<sequence>MPSKVPLKNFPAVILNGSYSVFKRKSCWHTISSARRECWKEGTIAVSLVLSARLHKIRSVEGGGPSALSPPTDYIEEGERIKAFWTVFILDNCWTTADGSPSNFLCTSPHSRIDLP</sequence>
<dbReference type="CDD" id="cd12148">
    <property type="entry name" value="fungal_TF_MHR"/>
    <property type="match status" value="1"/>
</dbReference>
<evidence type="ECO:0008006" key="3">
    <source>
        <dbReference type="Google" id="ProtNLM"/>
    </source>
</evidence>
<evidence type="ECO:0000313" key="2">
    <source>
        <dbReference type="Proteomes" id="UP000217790"/>
    </source>
</evidence>
<dbReference type="STRING" id="47427.A0A2H3E5Z0"/>
<dbReference type="AlphaFoldDB" id="A0A2H3E5Z0"/>
<gene>
    <name evidence="1" type="ORF">ARMGADRAFT_755933</name>
</gene>
<dbReference type="InParanoid" id="A0A2H3E5Z0"/>
<dbReference type="OrthoDB" id="2309723at2759"/>
<organism evidence="1 2">
    <name type="scientific">Armillaria gallica</name>
    <name type="common">Bulbous honey fungus</name>
    <name type="synonym">Armillaria bulbosa</name>
    <dbReference type="NCBI Taxonomy" id="47427"/>
    <lineage>
        <taxon>Eukaryota</taxon>
        <taxon>Fungi</taxon>
        <taxon>Dikarya</taxon>
        <taxon>Basidiomycota</taxon>
        <taxon>Agaricomycotina</taxon>
        <taxon>Agaricomycetes</taxon>
        <taxon>Agaricomycetidae</taxon>
        <taxon>Agaricales</taxon>
        <taxon>Marasmiineae</taxon>
        <taxon>Physalacriaceae</taxon>
        <taxon>Armillaria</taxon>
    </lineage>
</organism>
<evidence type="ECO:0000313" key="1">
    <source>
        <dbReference type="EMBL" id="PBK95983.1"/>
    </source>
</evidence>
<reference evidence="2" key="1">
    <citation type="journal article" date="2017" name="Nat. Ecol. Evol.">
        <title>Genome expansion and lineage-specific genetic innovations in the forest pathogenic fungi Armillaria.</title>
        <authorList>
            <person name="Sipos G."/>
            <person name="Prasanna A.N."/>
            <person name="Walter M.C."/>
            <person name="O'Connor E."/>
            <person name="Balint B."/>
            <person name="Krizsan K."/>
            <person name="Kiss B."/>
            <person name="Hess J."/>
            <person name="Varga T."/>
            <person name="Slot J."/>
            <person name="Riley R."/>
            <person name="Boka B."/>
            <person name="Rigling D."/>
            <person name="Barry K."/>
            <person name="Lee J."/>
            <person name="Mihaltcheva S."/>
            <person name="LaButti K."/>
            <person name="Lipzen A."/>
            <person name="Waldron R."/>
            <person name="Moloney N.M."/>
            <person name="Sperisen C."/>
            <person name="Kredics L."/>
            <person name="Vagvoelgyi C."/>
            <person name="Patrignani A."/>
            <person name="Fitzpatrick D."/>
            <person name="Nagy I."/>
            <person name="Doyle S."/>
            <person name="Anderson J.B."/>
            <person name="Grigoriev I.V."/>
            <person name="Gueldener U."/>
            <person name="Muensterkoetter M."/>
            <person name="Nagy L.G."/>
        </authorList>
    </citation>
    <scope>NUCLEOTIDE SEQUENCE [LARGE SCALE GENOMIC DNA]</scope>
    <source>
        <strain evidence="2">Ar21-2</strain>
    </source>
</reference>
<keyword evidence="2" id="KW-1185">Reference proteome</keyword>
<dbReference type="EMBL" id="KZ293651">
    <property type="protein sequence ID" value="PBK95983.1"/>
    <property type="molecule type" value="Genomic_DNA"/>
</dbReference>
<name>A0A2H3E5Z0_ARMGA</name>